<proteinExistence type="predicted"/>
<gene>
    <name evidence="1" type="ORF">SAMN05444159_1095</name>
</gene>
<dbReference type="Proteomes" id="UP000189935">
    <property type="component" value="Chromosome I"/>
</dbReference>
<organism evidence="1 2">
    <name type="scientific">Bradyrhizobium lablabi</name>
    <dbReference type="NCBI Taxonomy" id="722472"/>
    <lineage>
        <taxon>Bacteria</taxon>
        <taxon>Pseudomonadati</taxon>
        <taxon>Pseudomonadota</taxon>
        <taxon>Alphaproteobacteria</taxon>
        <taxon>Hyphomicrobiales</taxon>
        <taxon>Nitrobacteraceae</taxon>
        <taxon>Bradyrhizobium</taxon>
    </lineage>
</organism>
<accession>A0A1M6KW29</accession>
<dbReference type="EMBL" id="LT670844">
    <property type="protein sequence ID" value="SHJ63090.1"/>
    <property type="molecule type" value="Genomic_DNA"/>
</dbReference>
<dbReference type="AlphaFoldDB" id="A0A1M6KW29"/>
<sequence length="96" mass="10426">MATYRSGMNPVIKFIELENRVISAIYRNLMVRAKVVVVDKSSGEPLPEPVTTIASPVPSGSLRIRLPDTVKPGAYFLKALNGHGEDAAQSAEFQVN</sequence>
<protein>
    <submittedName>
        <fullName evidence="1">Uncharacterized protein</fullName>
    </submittedName>
</protein>
<name>A0A1M6KW29_9BRAD</name>
<reference evidence="1 2" key="1">
    <citation type="submission" date="2016-11" db="EMBL/GenBank/DDBJ databases">
        <authorList>
            <person name="Jaros S."/>
            <person name="Januszkiewicz K."/>
            <person name="Wedrychowicz H."/>
        </authorList>
    </citation>
    <scope>NUCLEOTIDE SEQUENCE [LARGE SCALE GENOMIC DNA]</scope>
    <source>
        <strain evidence="1 2">GAS499</strain>
    </source>
</reference>
<evidence type="ECO:0000313" key="1">
    <source>
        <dbReference type="EMBL" id="SHJ63090.1"/>
    </source>
</evidence>
<evidence type="ECO:0000313" key="2">
    <source>
        <dbReference type="Proteomes" id="UP000189935"/>
    </source>
</evidence>